<sequence length="133" mass="15234">MKKQYLFIVLFILLINCEKKEPLEDLEQTSLETVGVNEAIDFLSSKNVFSRGTSPNYVVFDLDGILHEEIINSNELLTVVPATTVYEAHYSRILLLKIDGAIQSAVFSLYPSKDATDEVFLERSWSQIWRVIF</sequence>
<reference evidence="1 2" key="1">
    <citation type="submission" date="2021-03" db="EMBL/GenBank/DDBJ databases">
        <title>Gelidibacter sp. nov., isolated from costal sediment.</title>
        <authorList>
            <person name="Lun K.-Y."/>
        </authorList>
    </citation>
    <scope>NUCLEOTIDE SEQUENCE [LARGE SCALE GENOMIC DNA]</scope>
    <source>
        <strain evidence="1 2">DF109</strain>
    </source>
</reference>
<organism evidence="1 2">
    <name type="scientific">Gelidibacter pelagius</name>
    <dbReference type="NCBI Taxonomy" id="2819985"/>
    <lineage>
        <taxon>Bacteria</taxon>
        <taxon>Pseudomonadati</taxon>
        <taxon>Bacteroidota</taxon>
        <taxon>Flavobacteriia</taxon>
        <taxon>Flavobacteriales</taxon>
        <taxon>Flavobacteriaceae</taxon>
        <taxon>Gelidibacter</taxon>
    </lineage>
</organism>
<name>A0ABS3SLS7_9FLAO</name>
<comment type="caution">
    <text evidence="1">The sequence shown here is derived from an EMBL/GenBank/DDBJ whole genome shotgun (WGS) entry which is preliminary data.</text>
</comment>
<evidence type="ECO:0000313" key="2">
    <source>
        <dbReference type="Proteomes" id="UP000681315"/>
    </source>
</evidence>
<proteinExistence type="predicted"/>
<dbReference type="EMBL" id="JAGEVG010000001">
    <property type="protein sequence ID" value="MBO3096663.1"/>
    <property type="molecule type" value="Genomic_DNA"/>
</dbReference>
<dbReference type="RefSeq" id="WP_208231593.1">
    <property type="nucleotide sequence ID" value="NZ_JAGEVG010000001.1"/>
</dbReference>
<evidence type="ECO:0000313" key="1">
    <source>
        <dbReference type="EMBL" id="MBO3096663.1"/>
    </source>
</evidence>
<accession>A0ABS3SLS7</accession>
<protein>
    <submittedName>
        <fullName evidence="1">Uncharacterized protein</fullName>
    </submittedName>
</protein>
<dbReference type="Proteomes" id="UP000681315">
    <property type="component" value="Unassembled WGS sequence"/>
</dbReference>
<gene>
    <name evidence="1" type="ORF">J4051_00155</name>
</gene>
<keyword evidence="2" id="KW-1185">Reference proteome</keyword>